<dbReference type="SUPFAM" id="SSF48097">
    <property type="entry name" value="Regulator of G-protein signaling, RGS"/>
    <property type="match status" value="1"/>
</dbReference>
<dbReference type="EMBL" id="KQ965773">
    <property type="protein sequence ID" value="KXS13859.1"/>
    <property type="molecule type" value="Genomic_DNA"/>
</dbReference>
<evidence type="ECO:0000313" key="5">
    <source>
        <dbReference type="Proteomes" id="UP000070544"/>
    </source>
</evidence>
<evidence type="ECO:0000313" key="4">
    <source>
        <dbReference type="EMBL" id="KXS13859.1"/>
    </source>
</evidence>
<feature type="domain" description="RGS" evidence="3">
    <location>
        <begin position="72"/>
        <end position="250"/>
    </location>
</feature>
<gene>
    <name evidence="4" type="ORF">M427DRAFT_136168</name>
</gene>
<keyword evidence="2" id="KW-0812">Transmembrane</keyword>
<feature type="region of interest" description="Disordered" evidence="1">
    <location>
        <begin position="108"/>
        <end position="144"/>
    </location>
</feature>
<sequence>MLGRAQVLSLWNPMIFIVIWATVVHTTSIGAPLFSYLRDHLVNRGRMKQRHDANESSFWNMIAEGGDRWREFKGFAAKDFCLENVNFVEDMQSLQRLTAQRIREQSAAQFSSTDSASTSTGSFTQLGSRKAKPPSDRTARKKPPFWMGLLPKSAAKTFIPPDLLQRWRKIVAEYIDQNAPFQLNLPHQLTTQVQIAVSRGDARSREVWCRLTLSPAKMKQDVIALDCLDVVLAEVCSILYHNTYLKFVESRAPPSQKLISAGKASSSTRSTRALV</sequence>
<dbReference type="OrthoDB" id="2125296at2759"/>
<keyword evidence="2" id="KW-1133">Transmembrane helix</keyword>
<dbReference type="AlphaFoldDB" id="A0A139AB24"/>
<dbReference type="PROSITE" id="PS50132">
    <property type="entry name" value="RGS"/>
    <property type="match status" value="1"/>
</dbReference>
<dbReference type="InterPro" id="IPR036305">
    <property type="entry name" value="RGS_sf"/>
</dbReference>
<dbReference type="InterPro" id="IPR016137">
    <property type="entry name" value="RGS"/>
</dbReference>
<dbReference type="Proteomes" id="UP000070544">
    <property type="component" value="Unassembled WGS sequence"/>
</dbReference>
<name>A0A139AB24_GONPJ</name>
<protein>
    <recommendedName>
        <fullName evidence="3">RGS domain-containing protein</fullName>
    </recommendedName>
</protein>
<organism evidence="4 5">
    <name type="scientific">Gonapodya prolifera (strain JEL478)</name>
    <name type="common">Monoblepharis prolifera</name>
    <dbReference type="NCBI Taxonomy" id="1344416"/>
    <lineage>
        <taxon>Eukaryota</taxon>
        <taxon>Fungi</taxon>
        <taxon>Fungi incertae sedis</taxon>
        <taxon>Chytridiomycota</taxon>
        <taxon>Chytridiomycota incertae sedis</taxon>
        <taxon>Monoblepharidomycetes</taxon>
        <taxon>Monoblepharidales</taxon>
        <taxon>Gonapodyaceae</taxon>
        <taxon>Gonapodya</taxon>
    </lineage>
</organism>
<keyword evidence="5" id="KW-1185">Reference proteome</keyword>
<feature type="compositionally biased region" description="Low complexity" evidence="1">
    <location>
        <begin position="108"/>
        <end position="124"/>
    </location>
</feature>
<accession>A0A139AB24</accession>
<evidence type="ECO:0000259" key="3">
    <source>
        <dbReference type="PROSITE" id="PS50132"/>
    </source>
</evidence>
<keyword evidence="2" id="KW-0472">Membrane</keyword>
<evidence type="ECO:0000256" key="2">
    <source>
        <dbReference type="SAM" id="Phobius"/>
    </source>
</evidence>
<evidence type="ECO:0000256" key="1">
    <source>
        <dbReference type="SAM" id="MobiDB-lite"/>
    </source>
</evidence>
<dbReference type="Gene3D" id="1.10.167.10">
    <property type="entry name" value="Regulator of G-protein Signalling 4, domain 2"/>
    <property type="match status" value="1"/>
</dbReference>
<proteinExistence type="predicted"/>
<reference evidence="4 5" key="1">
    <citation type="journal article" date="2015" name="Genome Biol. Evol.">
        <title>Phylogenomic analyses indicate that early fungi evolved digesting cell walls of algal ancestors of land plants.</title>
        <authorList>
            <person name="Chang Y."/>
            <person name="Wang S."/>
            <person name="Sekimoto S."/>
            <person name="Aerts A.L."/>
            <person name="Choi C."/>
            <person name="Clum A."/>
            <person name="LaButti K.M."/>
            <person name="Lindquist E.A."/>
            <person name="Yee Ngan C."/>
            <person name="Ohm R.A."/>
            <person name="Salamov A.A."/>
            <person name="Grigoriev I.V."/>
            <person name="Spatafora J.W."/>
            <person name="Berbee M.L."/>
        </authorList>
    </citation>
    <scope>NUCLEOTIDE SEQUENCE [LARGE SCALE GENOMIC DNA]</scope>
    <source>
        <strain evidence="4 5">JEL478</strain>
    </source>
</reference>
<feature type="transmembrane region" description="Helical" evidence="2">
    <location>
        <begin position="14"/>
        <end position="37"/>
    </location>
</feature>
<dbReference type="InterPro" id="IPR044926">
    <property type="entry name" value="RGS_subdomain_2"/>
</dbReference>